<proteinExistence type="predicted"/>
<organism evidence="2 3">
    <name type="scientific">Taxus chinensis</name>
    <name type="common">Chinese yew</name>
    <name type="synonym">Taxus wallichiana var. chinensis</name>
    <dbReference type="NCBI Taxonomy" id="29808"/>
    <lineage>
        <taxon>Eukaryota</taxon>
        <taxon>Viridiplantae</taxon>
        <taxon>Streptophyta</taxon>
        <taxon>Embryophyta</taxon>
        <taxon>Tracheophyta</taxon>
        <taxon>Spermatophyta</taxon>
        <taxon>Pinopsida</taxon>
        <taxon>Pinidae</taxon>
        <taxon>Conifers II</taxon>
        <taxon>Cupressales</taxon>
        <taxon>Taxaceae</taxon>
        <taxon>Taxus</taxon>
    </lineage>
</organism>
<evidence type="ECO:0000259" key="1">
    <source>
        <dbReference type="Pfam" id="PF09588"/>
    </source>
</evidence>
<dbReference type="OMA" id="YAWIPRG"/>
<comment type="caution">
    <text evidence="2">The sequence shown here is derived from an EMBL/GenBank/DDBJ whole genome shotgun (WGS) entry which is preliminary data.</text>
</comment>
<dbReference type="InterPro" id="IPR011604">
    <property type="entry name" value="PDDEXK-like_dom_sf"/>
</dbReference>
<keyword evidence="3" id="KW-1185">Reference proteome</keyword>
<dbReference type="InterPro" id="IPR019080">
    <property type="entry name" value="YqaJ_viral_recombinase"/>
</dbReference>
<dbReference type="InterPro" id="IPR011335">
    <property type="entry name" value="Restrct_endonuc-II-like"/>
</dbReference>
<dbReference type="GO" id="GO:0006281">
    <property type="term" value="P:DNA repair"/>
    <property type="evidence" value="ECO:0007669"/>
    <property type="project" value="UniProtKB-ARBA"/>
</dbReference>
<dbReference type="Proteomes" id="UP000824469">
    <property type="component" value="Unassembled WGS sequence"/>
</dbReference>
<dbReference type="Gene3D" id="3.90.320.10">
    <property type="match status" value="1"/>
</dbReference>
<dbReference type="InterPro" id="IPR051703">
    <property type="entry name" value="NF-kappa-B_Signaling_Reg"/>
</dbReference>
<dbReference type="PANTHER" id="PTHR46609">
    <property type="entry name" value="EXONUCLEASE, PHAGE-TYPE/RECB, C-TERMINAL DOMAIN-CONTAINING PROTEIN"/>
    <property type="match status" value="1"/>
</dbReference>
<feature type="domain" description="YqaJ viral recombinase" evidence="1">
    <location>
        <begin position="2"/>
        <end position="98"/>
    </location>
</feature>
<dbReference type="EMBL" id="JAHRHJ020000006">
    <property type="protein sequence ID" value="KAH9310860.1"/>
    <property type="molecule type" value="Genomic_DNA"/>
</dbReference>
<dbReference type="SUPFAM" id="SSF52980">
    <property type="entry name" value="Restriction endonuclease-like"/>
    <property type="match status" value="1"/>
</dbReference>
<reference evidence="2 3" key="1">
    <citation type="journal article" date="2021" name="Nat. Plants">
        <title>The Taxus genome provides insights into paclitaxel biosynthesis.</title>
        <authorList>
            <person name="Xiong X."/>
            <person name="Gou J."/>
            <person name="Liao Q."/>
            <person name="Li Y."/>
            <person name="Zhou Q."/>
            <person name="Bi G."/>
            <person name="Li C."/>
            <person name="Du R."/>
            <person name="Wang X."/>
            <person name="Sun T."/>
            <person name="Guo L."/>
            <person name="Liang H."/>
            <person name="Lu P."/>
            <person name="Wu Y."/>
            <person name="Zhang Z."/>
            <person name="Ro D.K."/>
            <person name="Shang Y."/>
            <person name="Huang S."/>
            <person name="Yan J."/>
        </authorList>
    </citation>
    <scope>NUCLEOTIDE SEQUENCE [LARGE SCALE GENOMIC DNA]</scope>
    <source>
        <strain evidence="2">Ta-2019</strain>
    </source>
</reference>
<protein>
    <recommendedName>
        <fullName evidence="1">YqaJ viral recombinase domain-containing protein</fullName>
    </recommendedName>
</protein>
<dbReference type="CDD" id="cd22343">
    <property type="entry name" value="PDDEXK_lambda_exonuclease-like"/>
    <property type="match status" value="1"/>
</dbReference>
<dbReference type="PANTHER" id="PTHR46609:SF4">
    <property type="entry name" value="RESTRICTION ENDONUCLEASE, TYPE II-LIKE SUPERFAMILY PROTEIN"/>
    <property type="match status" value="1"/>
</dbReference>
<feature type="non-terminal residue" evidence="2">
    <location>
        <position position="118"/>
    </location>
</feature>
<evidence type="ECO:0000313" key="3">
    <source>
        <dbReference type="Proteomes" id="UP000824469"/>
    </source>
</evidence>
<accession>A0AA38FWA0</accession>
<sequence>MDSFKGSPATCWNNQNEHITLSRYHLITGNHITFTEFQIFSKCDWLGVSPDGLIGAEGSNGGVLEIKCPYFDGKASESIPWSCIPANYMPQAQGLMEILDRDWMDLYAWIPRGSSFLG</sequence>
<evidence type="ECO:0000313" key="2">
    <source>
        <dbReference type="EMBL" id="KAH9310860.1"/>
    </source>
</evidence>
<dbReference type="Pfam" id="PF09588">
    <property type="entry name" value="YqaJ"/>
    <property type="match status" value="1"/>
</dbReference>
<name>A0AA38FWA0_TAXCH</name>
<dbReference type="AlphaFoldDB" id="A0AA38FWA0"/>
<gene>
    <name evidence="2" type="ORF">KI387_025895</name>
</gene>